<comment type="caution">
    <text evidence="1">The sequence shown here is derived from an EMBL/GenBank/DDBJ whole genome shotgun (WGS) entry which is preliminary data.</text>
</comment>
<dbReference type="Proteomes" id="UP000253742">
    <property type="component" value="Unassembled WGS sequence"/>
</dbReference>
<evidence type="ECO:0000313" key="1">
    <source>
        <dbReference type="EMBL" id="RDD85961.1"/>
    </source>
</evidence>
<reference evidence="1 2" key="1">
    <citation type="submission" date="2018-07" db="EMBL/GenBank/DDBJ databases">
        <title>Genome guided investigation of antibiotics producing actinomycetales strain isolated from a Macau mangrove ecosystem.</title>
        <authorList>
            <person name="Hu D."/>
        </authorList>
    </citation>
    <scope>NUCLEOTIDE SEQUENCE [LARGE SCALE GENOMIC DNA]</scope>
    <source>
        <strain evidence="1 2">2297</strain>
    </source>
</reference>
<proteinExistence type="predicted"/>
<evidence type="ECO:0000313" key="2">
    <source>
        <dbReference type="Proteomes" id="UP000253742"/>
    </source>
</evidence>
<name>A0A369UZL3_9ACTN</name>
<protein>
    <submittedName>
        <fullName evidence="1">Uncharacterized protein</fullName>
    </submittedName>
</protein>
<accession>A0A369UZL3</accession>
<dbReference type="AlphaFoldDB" id="A0A369UZL3"/>
<organism evidence="1 2">
    <name type="scientific">Streptomyces parvulus</name>
    <dbReference type="NCBI Taxonomy" id="146923"/>
    <lineage>
        <taxon>Bacteria</taxon>
        <taxon>Bacillati</taxon>
        <taxon>Actinomycetota</taxon>
        <taxon>Actinomycetes</taxon>
        <taxon>Kitasatosporales</taxon>
        <taxon>Streptomycetaceae</taxon>
        <taxon>Streptomyces</taxon>
    </lineage>
</organism>
<sequence length="82" mass="9241">MQEVIDRGMEYINDSETLTPDEYKKTVEGIKRAIETKNLIEGKATTRNGTESAQSTDEVFKNLLSAFESDEQKVAGRRDQGQ</sequence>
<dbReference type="EMBL" id="QQBH01000021">
    <property type="protein sequence ID" value="RDD85961.1"/>
    <property type="molecule type" value="Genomic_DNA"/>
</dbReference>
<gene>
    <name evidence="1" type="ORF">DVZ84_26880</name>
</gene>